<dbReference type="WBParaSite" id="L893_g12071.t1">
    <property type="protein sequence ID" value="L893_g12071.t1"/>
    <property type="gene ID" value="L893_g12071"/>
</dbReference>
<dbReference type="GO" id="GO:0000786">
    <property type="term" value="C:nucleosome"/>
    <property type="evidence" value="ECO:0007669"/>
    <property type="project" value="InterPro"/>
</dbReference>
<dbReference type="PRINTS" id="PR00622">
    <property type="entry name" value="HISTONEH3"/>
</dbReference>
<dbReference type="InterPro" id="IPR007125">
    <property type="entry name" value="H2A/H2B/H3"/>
</dbReference>
<feature type="compositionally biased region" description="Basic residues" evidence="2">
    <location>
        <begin position="47"/>
        <end position="58"/>
    </location>
</feature>
<dbReference type="AlphaFoldDB" id="A0A1I7Y2Z5"/>
<dbReference type="SUPFAM" id="SSF47113">
    <property type="entry name" value="Histone-fold"/>
    <property type="match status" value="1"/>
</dbReference>
<feature type="compositionally biased region" description="Polar residues" evidence="2">
    <location>
        <begin position="31"/>
        <end position="45"/>
    </location>
</feature>
<keyword evidence="4" id="KW-1185">Reference proteome</keyword>
<proteinExistence type="inferred from homology"/>
<dbReference type="Pfam" id="PF00125">
    <property type="entry name" value="Histone"/>
    <property type="match status" value="1"/>
</dbReference>
<dbReference type="Gene3D" id="1.10.20.10">
    <property type="entry name" value="Histone, subunit A"/>
    <property type="match status" value="1"/>
</dbReference>
<evidence type="ECO:0000256" key="1">
    <source>
        <dbReference type="ARBA" id="ARBA00010343"/>
    </source>
</evidence>
<dbReference type="SMART" id="SM00428">
    <property type="entry name" value="H3"/>
    <property type="match status" value="1"/>
</dbReference>
<dbReference type="InterPro" id="IPR000164">
    <property type="entry name" value="Histone_H3/CENP-A"/>
</dbReference>
<organism evidence="4 5">
    <name type="scientific">Steinernema glaseri</name>
    <dbReference type="NCBI Taxonomy" id="37863"/>
    <lineage>
        <taxon>Eukaryota</taxon>
        <taxon>Metazoa</taxon>
        <taxon>Ecdysozoa</taxon>
        <taxon>Nematoda</taxon>
        <taxon>Chromadorea</taxon>
        <taxon>Rhabditida</taxon>
        <taxon>Tylenchina</taxon>
        <taxon>Panagrolaimomorpha</taxon>
        <taxon>Strongyloidoidea</taxon>
        <taxon>Steinernematidae</taxon>
        <taxon>Steinernema</taxon>
    </lineage>
</organism>
<evidence type="ECO:0000259" key="3">
    <source>
        <dbReference type="Pfam" id="PF00125"/>
    </source>
</evidence>
<accession>A0A1I7Y2Z5</accession>
<dbReference type="InterPro" id="IPR009072">
    <property type="entry name" value="Histone-fold"/>
</dbReference>
<protein>
    <submittedName>
        <fullName evidence="5">Histone domain-containing protein</fullName>
    </submittedName>
</protein>
<evidence type="ECO:0000256" key="2">
    <source>
        <dbReference type="SAM" id="MobiDB-lite"/>
    </source>
</evidence>
<evidence type="ECO:0000313" key="4">
    <source>
        <dbReference type="Proteomes" id="UP000095287"/>
    </source>
</evidence>
<dbReference type="GO" id="GO:0046982">
    <property type="term" value="F:protein heterodimerization activity"/>
    <property type="evidence" value="ECO:0007669"/>
    <property type="project" value="InterPro"/>
</dbReference>
<dbReference type="PANTHER" id="PTHR45810:SF1">
    <property type="entry name" value="HISTONE H3-LIKE CENTROMERIC PROTEIN A"/>
    <property type="match status" value="1"/>
</dbReference>
<feature type="region of interest" description="Disordered" evidence="2">
    <location>
        <begin position="1"/>
        <end position="62"/>
    </location>
</feature>
<dbReference type="Proteomes" id="UP000095287">
    <property type="component" value="Unplaced"/>
</dbReference>
<comment type="similarity">
    <text evidence="1">Belongs to the histone H3 family.</text>
</comment>
<dbReference type="GO" id="GO:0003677">
    <property type="term" value="F:DNA binding"/>
    <property type="evidence" value="ECO:0007669"/>
    <property type="project" value="InterPro"/>
</dbReference>
<sequence length="153" mass="17509">MVRVKQPQSAIRRGQAAIRGGKGVQKKEKSTTNQNATPSTEGPSQRTTRKRSRPRRGTRVLQDIRKLQKSTSTLIPRAAFCRVVREIVNDHFGIGEYRIQLKALLALQEAAEAYMTCLFEDMQFVAIHAKRVTIMPRDLHLVQKLRKPFEKSR</sequence>
<feature type="domain" description="Core Histone H2A/H2B/H3" evidence="3">
    <location>
        <begin position="57"/>
        <end position="144"/>
    </location>
</feature>
<name>A0A1I7Y2Z5_9BILA</name>
<evidence type="ECO:0000313" key="5">
    <source>
        <dbReference type="WBParaSite" id="L893_g12071.t1"/>
    </source>
</evidence>
<reference evidence="5" key="1">
    <citation type="submission" date="2016-11" db="UniProtKB">
        <authorList>
            <consortium name="WormBaseParasite"/>
        </authorList>
    </citation>
    <scope>IDENTIFICATION</scope>
</reference>
<dbReference type="CDD" id="cd22911">
    <property type="entry name" value="HFD_H3"/>
    <property type="match status" value="1"/>
</dbReference>
<dbReference type="GO" id="GO:0030527">
    <property type="term" value="F:structural constituent of chromatin"/>
    <property type="evidence" value="ECO:0007669"/>
    <property type="project" value="InterPro"/>
</dbReference>
<dbReference type="PANTHER" id="PTHR45810">
    <property type="entry name" value="HISTONE H3.2"/>
    <property type="match status" value="1"/>
</dbReference>